<dbReference type="PANTHER" id="PTHR13275:SF4">
    <property type="entry name" value="VACUOLAR PROTEIN SORTING-ASSOCIATED PROTEIN 72 HOMOLOG"/>
    <property type="match status" value="1"/>
</dbReference>
<feature type="region of interest" description="Disordered" evidence="3">
    <location>
        <begin position="1"/>
        <end position="110"/>
    </location>
</feature>
<dbReference type="InterPro" id="IPR046757">
    <property type="entry name" value="YL1_N"/>
</dbReference>
<dbReference type="AlphaFoldDB" id="A0AAD4QYS4"/>
<dbReference type="Pfam" id="PF08265">
    <property type="entry name" value="YL1_C"/>
    <property type="match status" value="1"/>
</dbReference>
<name>A0AAD4QYS4_9BILA</name>
<keyword evidence="6" id="KW-1185">Reference proteome</keyword>
<evidence type="ECO:0000313" key="5">
    <source>
        <dbReference type="EMBL" id="KAI1698793.1"/>
    </source>
</evidence>
<sequence>MDLNDSLALNRARRSTIGNRMREILSEEFQNQESIQEEEPNEDFTENEEVQSDNEACDESESDFENDGIDEHEEVEEDEPMVSEGEEEGEDNLRKRSKVQEKDKKCLSGTYYHTHVKENILDEETQLERLAEAKITAARNTEDLKRYENMEVERRKRQANPVSRKPIEGPIIRTVSKLSDDRTRAVEFMSFPELKTFEKLERPKKKAKKMPHCVVSGKSAKYRDPVTGLHYANANAFKKLRANPQKYEKKRMEAE</sequence>
<evidence type="ECO:0000256" key="1">
    <source>
        <dbReference type="ARBA" id="ARBA00006832"/>
    </source>
</evidence>
<evidence type="ECO:0000256" key="2">
    <source>
        <dbReference type="ARBA" id="ARBA00020000"/>
    </source>
</evidence>
<dbReference type="PANTHER" id="PTHR13275">
    <property type="entry name" value="YL-1 PROTEIN TRANSCRIPTION FACTOR-LIKE 1"/>
    <property type="match status" value="1"/>
</dbReference>
<evidence type="ECO:0000256" key="3">
    <source>
        <dbReference type="SAM" id="MobiDB-lite"/>
    </source>
</evidence>
<feature type="compositionally biased region" description="Acidic residues" evidence="3">
    <location>
        <begin position="35"/>
        <end position="90"/>
    </location>
</feature>
<dbReference type="Pfam" id="PF05764">
    <property type="entry name" value="YL1"/>
    <property type="match status" value="1"/>
</dbReference>
<evidence type="ECO:0000313" key="6">
    <source>
        <dbReference type="Proteomes" id="UP001201812"/>
    </source>
</evidence>
<organism evidence="5 6">
    <name type="scientific">Ditylenchus destructor</name>
    <dbReference type="NCBI Taxonomy" id="166010"/>
    <lineage>
        <taxon>Eukaryota</taxon>
        <taxon>Metazoa</taxon>
        <taxon>Ecdysozoa</taxon>
        <taxon>Nematoda</taxon>
        <taxon>Chromadorea</taxon>
        <taxon>Rhabditida</taxon>
        <taxon>Tylenchina</taxon>
        <taxon>Tylenchomorpha</taxon>
        <taxon>Sphaerularioidea</taxon>
        <taxon>Anguinidae</taxon>
        <taxon>Anguininae</taxon>
        <taxon>Ditylenchus</taxon>
    </lineage>
</organism>
<dbReference type="InterPro" id="IPR013272">
    <property type="entry name" value="Vps72/YL1_C"/>
</dbReference>
<feature type="domain" description="Vps72/YL1 C-terminal" evidence="4">
    <location>
        <begin position="211"/>
        <end position="240"/>
    </location>
</feature>
<comment type="caution">
    <text evidence="5">The sequence shown here is derived from an EMBL/GenBank/DDBJ whole genome shotgun (WGS) entry which is preliminary data.</text>
</comment>
<protein>
    <recommendedName>
        <fullName evidence="2">Vacuolar protein sorting-associated protein 72 homolog</fullName>
    </recommendedName>
</protein>
<dbReference type="EMBL" id="JAKKPZ010000204">
    <property type="protein sequence ID" value="KAI1698793.1"/>
    <property type="molecule type" value="Genomic_DNA"/>
</dbReference>
<dbReference type="Proteomes" id="UP001201812">
    <property type="component" value="Unassembled WGS sequence"/>
</dbReference>
<evidence type="ECO:0000259" key="4">
    <source>
        <dbReference type="SMART" id="SM00993"/>
    </source>
</evidence>
<reference evidence="5" key="1">
    <citation type="submission" date="2022-01" db="EMBL/GenBank/DDBJ databases">
        <title>Genome Sequence Resource for Two Populations of Ditylenchus destructor, the Migratory Endoparasitic Phytonematode.</title>
        <authorList>
            <person name="Zhang H."/>
            <person name="Lin R."/>
            <person name="Xie B."/>
        </authorList>
    </citation>
    <scope>NUCLEOTIDE SEQUENCE</scope>
    <source>
        <strain evidence="5">BazhouSP</strain>
    </source>
</reference>
<dbReference type="SMART" id="SM00993">
    <property type="entry name" value="YL1_C"/>
    <property type="match status" value="1"/>
</dbReference>
<gene>
    <name evidence="5" type="ORF">DdX_17706</name>
</gene>
<feature type="compositionally biased region" description="Basic and acidic residues" evidence="3">
    <location>
        <begin position="91"/>
        <end position="106"/>
    </location>
</feature>
<comment type="similarity">
    <text evidence="1">Belongs to the VPS72/YL1 family.</text>
</comment>
<proteinExistence type="inferred from homology"/>
<dbReference type="GO" id="GO:0005634">
    <property type="term" value="C:nucleus"/>
    <property type="evidence" value="ECO:0007669"/>
    <property type="project" value="TreeGrafter"/>
</dbReference>
<accession>A0AAD4QYS4</accession>
<feature type="region of interest" description="Disordered" evidence="3">
    <location>
        <begin position="149"/>
        <end position="168"/>
    </location>
</feature>